<dbReference type="GO" id="GO:0015499">
    <property type="term" value="F:formate transmembrane transporter activity"/>
    <property type="evidence" value="ECO:0007669"/>
    <property type="project" value="TreeGrafter"/>
</dbReference>
<dbReference type="PANTHER" id="PTHR30520">
    <property type="entry name" value="FORMATE TRANSPORTER-RELATED"/>
    <property type="match status" value="1"/>
</dbReference>
<feature type="transmembrane region" description="Helical" evidence="6">
    <location>
        <begin position="49"/>
        <end position="70"/>
    </location>
</feature>
<feature type="region of interest" description="Disordered" evidence="5">
    <location>
        <begin position="1"/>
        <end position="29"/>
    </location>
</feature>
<proteinExistence type="predicted"/>
<dbReference type="KEGG" id="msaa:QYS49_36000"/>
<organism evidence="7 8">
    <name type="scientific">Marivirga salinarum</name>
    <dbReference type="NCBI Taxonomy" id="3059078"/>
    <lineage>
        <taxon>Bacteria</taxon>
        <taxon>Pseudomonadati</taxon>
        <taxon>Bacteroidota</taxon>
        <taxon>Cytophagia</taxon>
        <taxon>Cytophagales</taxon>
        <taxon>Marivirgaceae</taxon>
        <taxon>Marivirga</taxon>
    </lineage>
</organism>
<evidence type="ECO:0000256" key="6">
    <source>
        <dbReference type="SAM" id="Phobius"/>
    </source>
</evidence>
<accession>A0AA51N8U2</accession>
<keyword evidence="8" id="KW-1185">Reference proteome</keyword>
<evidence type="ECO:0000313" key="8">
    <source>
        <dbReference type="Proteomes" id="UP001230496"/>
    </source>
</evidence>
<dbReference type="EMBL" id="CP129971">
    <property type="protein sequence ID" value="WMN10797.1"/>
    <property type="molecule type" value="Genomic_DNA"/>
</dbReference>
<dbReference type="GO" id="GO:0005886">
    <property type="term" value="C:plasma membrane"/>
    <property type="evidence" value="ECO:0007669"/>
    <property type="project" value="TreeGrafter"/>
</dbReference>
<feature type="transmembrane region" description="Helical" evidence="6">
    <location>
        <begin position="208"/>
        <end position="237"/>
    </location>
</feature>
<evidence type="ECO:0000313" key="7">
    <source>
        <dbReference type="EMBL" id="WMN10797.1"/>
    </source>
</evidence>
<dbReference type="Gene3D" id="1.20.1080.10">
    <property type="entry name" value="Glycerol uptake facilitator protein"/>
    <property type="match status" value="1"/>
</dbReference>
<dbReference type="RefSeq" id="WP_308347250.1">
    <property type="nucleotide sequence ID" value="NZ_CP129971.1"/>
</dbReference>
<feature type="transmembrane region" description="Helical" evidence="6">
    <location>
        <begin position="82"/>
        <end position="100"/>
    </location>
</feature>
<dbReference type="InterPro" id="IPR023271">
    <property type="entry name" value="Aquaporin-like"/>
</dbReference>
<feature type="transmembrane region" description="Helical" evidence="6">
    <location>
        <begin position="130"/>
        <end position="156"/>
    </location>
</feature>
<evidence type="ECO:0000256" key="2">
    <source>
        <dbReference type="ARBA" id="ARBA00022692"/>
    </source>
</evidence>
<feature type="compositionally biased region" description="Basic and acidic residues" evidence="5">
    <location>
        <begin position="1"/>
        <end position="16"/>
    </location>
</feature>
<dbReference type="Proteomes" id="UP001230496">
    <property type="component" value="Chromosome"/>
</dbReference>
<keyword evidence="2 6" id="KW-0812">Transmembrane</keyword>
<evidence type="ECO:0000256" key="1">
    <source>
        <dbReference type="ARBA" id="ARBA00004141"/>
    </source>
</evidence>
<keyword evidence="3 6" id="KW-1133">Transmembrane helix</keyword>
<name>A0AA51N8U2_9BACT</name>
<dbReference type="PANTHER" id="PTHR30520:SF2">
    <property type="entry name" value="INNER MEMBRANE PROTEIN YFDC"/>
    <property type="match status" value="1"/>
</dbReference>
<evidence type="ECO:0000256" key="4">
    <source>
        <dbReference type="ARBA" id="ARBA00023136"/>
    </source>
</evidence>
<sequence>MTDSEQHEKNQDERQVVQDSSSKPKSASKIFLEQVDEGKSEHKRSSRNLLMSSVAGGMEVGFSLLLLGIIHTSFSEALSDNHLKWILAAGYPIGFIFVIIGRSELFTEHTNLAFVPVLNGSVGIKSLFRVWGIVFLGNLMGGYVVSFLLTLLGPSMGIITEESFYKLAFKLVDHSYGTILISSITAGWLMGLLSWLVSSSQETISRILMVFIITALIGLGGLHHSIVGSIEVFAGLLVSDITFAQYGHFQLWSTIGNLIGGVFFVSLLKFSTVKNRDKG</sequence>
<protein>
    <submittedName>
        <fullName evidence="7">Formate/nitrite transporter family protein</fullName>
    </submittedName>
</protein>
<keyword evidence="4 6" id="KW-0472">Membrane</keyword>
<feature type="transmembrane region" description="Helical" evidence="6">
    <location>
        <begin position="176"/>
        <end position="196"/>
    </location>
</feature>
<dbReference type="AlphaFoldDB" id="A0AA51N8U2"/>
<evidence type="ECO:0000256" key="3">
    <source>
        <dbReference type="ARBA" id="ARBA00022989"/>
    </source>
</evidence>
<gene>
    <name evidence="7" type="ORF">QYS49_36000</name>
</gene>
<reference evidence="7 8" key="1">
    <citation type="submission" date="2023-08" db="EMBL/GenBank/DDBJ databases">
        <title>Comparative genomics and taxonomic characterization of three novel marine species of genus Marivirga.</title>
        <authorList>
            <person name="Muhammad N."/>
            <person name="Kim S.-G."/>
        </authorList>
    </citation>
    <scope>NUCLEOTIDE SEQUENCE [LARGE SCALE GENOMIC DNA]</scope>
    <source>
        <strain evidence="7 8">BDSF4-3</strain>
    </source>
</reference>
<comment type="subcellular location">
    <subcellularLocation>
        <location evidence="1">Membrane</location>
        <topology evidence="1">Multi-pass membrane protein</topology>
    </subcellularLocation>
</comment>
<dbReference type="Pfam" id="PF01226">
    <property type="entry name" value="Form_Nir_trans"/>
    <property type="match status" value="1"/>
</dbReference>
<feature type="transmembrane region" description="Helical" evidence="6">
    <location>
        <begin position="249"/>
        <end position="268"/>
    </location>
</feature>
<evidence type="ECO:0000256" key="5">
    <source>
        <dbReference type="SAM" id="MobiDB-lite"/>
    </source>
</evidence>
<dbReference type="InterPro" id="IPR000292">
    <property type="entry name" value="For/NO2_transpt"/>
</dbReference>